<gene>
    <name evidence="2" type="ORF">LMG31841_04193</name>
</gene>
<evidence type="ECO:0000313" key="3">
    <source>
        <dbReference type="Proteomes" id="UP000789704"/>
    </source>
</evidence>
<protein>
    <recommendedName>
        <fullName evidence="1">ImpA N-terminal domain-containing protein</fullName>
    </recommendedName>
</protein>
<evidence type="ECO:0000313" key="2">
    <source>
        <dbReference type="EMBL" id="CAG4912680.1"/>
    </source>
</evidence>
<organism evidence="2 3">
    <name type="scientific">Paraburkholderia saeva</name>
    <dbReference type="NCBI Taxonomy" id="2777537"/>
    <lineage>
        <taxon>Bacteria</taxon>
        <taxon>Pseudomonadati</taxon>
        <taxon>Pseudomonadota</taxon>
        <taxon>Betaproteobacteria</taxon>
        <taxon>Burkholderiales</taxon>
        <taxon>Burkholderiaceae</taxon>
        <taxon>Paraburkholderia</taxon>
    </lineage>
</organism>
<dbReference type="InterPro" id="IPR010657">
    <property type="entry name" value="ImpA_N"/>
</dbReference>
<accession>A0A9N8X2R3</accession>
<name>A0A9N8X2R3_9BURK</name>
<proteinExistence type="predicted"/>
<evidence type="ECO:0000259" key="1">
    <source>
        <dbReference type="Pfam" id="PF06812"/>
    </source>
</evidence>
<dbReference type="AlphaFoldDB" id="A0A9N8X2R3"/>
<dbReference type="InterPro" id="IPR017740">
    <property type="entry name" value="TssA-like"/>
</dbReference>
<dbReference type="Pfam" id="PF06812">
    <property type="entry name" value="ImpA_N"/>
    <property type="match status" value="1"/>
</dbReference>
<comment type="caution">
    <text evidence="2">The sequence shown here is derived from an EMBL/GenBank/DDBJ whole genome shotgun (WGS) entry which is preliminary data.</text>
</comment>
<dbReference type="PANTHER" id="PTHR37951:SF1">
    <property type="entry name" value="TYPE VI SECRETION SYSTEM COMPONENT TSSA1"/>
    <property type="match status" value="1"/>
</dbReference>
<dbReference type="Proteomes" id="UP000789704">
    <property type="component" value="Unassembled WGS sequence"/>
</dbReference>
<dbReference type="NCBIfam" id="TIGR03363">
    <property type="entry name" value="VI_chp_8"/>
    <property type="match status" value="1"/>
</dbReference>
<reference evidence="2" key="1">
    <citation type="submission" date="2021-04" db="EMBL/GenBank/DDBJ databases">
        <authorList>
            <person name="Vanwijnsberghe S."/>
        </authorList>
    </citation>
    <scope>NUCLEOTIDE SEQUENCE</scope>
    <source>
        <strain evidence="2">LMG 31841</strain>
    </source>
</reference>
<keyword evidence="3" id="KW-1185">Reference proteome</keyword>
<sequence>MNAIHTTDLAQTFPVDPDALLAAVPGEDPAGLALRYDPLYQAIRNAREEDDHTLPMGEWERPLVKADWKRVASLCSDAFQHRSKDFQLAAWLCEAWTQLHGVDGFLAGTRLMTALAERYWDSAHPRIEDGDVDPRCAPFAWTNEVFPQVLSLHVPLLMIDANEPETISLDRWERSAVAPAVEDDEGAAVLTRELILNAAALRPARTALVHMHRQLEAASVQWAALAASVDARLGDSAPSLARVSAALERLLRAVTALLGPQGVQGMEASGEPPASQVAASGALMPLSAADVPMAAPDSRLACAETVAFDATIAGRDHAYQMLARIADYLAQQEPHSPTPYLLKRAVVWGRLPLPELMREVAREEGGVSRYLSMLGLD</sequence>
<dbReference type="EMBL" id="CAJQZC010000008">
    <property type="protein sequence ID" value="CAG4912680.1"/>
    <property type="molecule type" value="Genomic_DNA"/>
</dbReference>
<dbReference type="PANTHER" id="PTHR37951">
    <property type="entry name" value="CYTOPLASMIC PROTEIN-RELATED"/>
    <property type="match status" value="1"/>
</dbReference>
<feature type="domain" description="ImpA N-terminal" evidence="1">
    <location>
        <begin position="21"/>
        <end position="143"/>
    </location>
</feature>
<dbReference type="RefSeq" id="WP_228880964.1">
    <property type="nucleotide sequence ID" value="NZ_CAJQYZ010000002.1"/>
</dbReference>